<keyword evidence="3" id="KW-0732">Signal</keyword>
<dbReference type="GO" id="GO:1901982">
    <property type="term" value="F:maltose binding"/>
    <property type="evidence" value="ECO:0007669"/>
    <property type="project" value="TreeGrafter"/>
</dbReference>
<accession>A0A8J6MA02</accession>
<dbReference type="SUPFAM" id="SSF53850">
    <property type="entry name" value="Periplasmic binding protein-like II"/>
    <property type="match status" value="1"/>
</dbReference>
<evidence type="ECO:0000256" key="2">
    <source>
        <dbReference type="ARBA" id="ARBA00022448"/>
    </source>
</evidence>
<comment type="similarity">
    <text evidence="1">Belongs to the bacterial solute-binding protein 1 family.</text>
</comment>
<dbReference type="InterPro" id="IPR006059">
    <property type="entry name" value="SBP"/>
</dbReference>
<protein>
    <submittedName>
        <fullName evidence="5">Sugar ABC transporter substrate-binding protein</fullName>
    </submittedName>
</protein>
<reference evidence="5" key="1">
    <citation type="submission" date="2020-08" db="EMBL/GenBank/DDBJ databases">
        <title>Genome public.</title>
        <authorList>
            <person name="Liu C."/>
            <person name="Sun Q."/>
        </authorList>
    </citation>
    <scope>NUCLEOTIDE SEQUENCE</scope>
    <source>
        <strain evidence="5">NSJ-51</strain>
    </source>
</reference>
<evidence type="ECO:0000256" key="3">
    <source>
        <dbReference type="ARBA" id="ARBA00022729"/>
    </source>
</evidence>
<dbReference type="Gene3D" id="3.40.190.10">
    <property type="entry name" value="Periplasmic binding protein-like II"/>
    <property type="match status" value="1"/>
</dbReference>
<dbReference type="PANTHER" id="PTHR30061:SF50">
    <property type="entry name" value="MALTOSE_MALTODEXTRIN-BINDING PERIPLASMIC PROTEIN"/>
    <property type="match status" value="1"/>
</dbReference>
<dbReference type="GO" id="GO:0055052">
    <property type="term" value="C:ATP-binding cassette (ABC) transporter complex, substrate-binding subunit-containing"/>
    <property type="evidence" value="ECO:0007669"/>
    <property type="project" value="TreeGrafter"/>
</dbReference>
<dbReference type="AlphaFoldDB" id="A0A8J6MA02"/>
<feature type="region of interest" description="Disordered" evidence="4">
    <location>
        <begin position="8"/>
        <end position="36"/>
    </location>
</feature>
<dbReference type="Proteomes" id="UP000661435">
    <property type="component" value="Unassembled WGS sequence"/>
</dbReference>
<dbReference type="GO" id="GO:0015768">
    <property type="term" value="P:maltose transport"/>
    <property type="evidence" value="ECO:0007669"/>
    <property type="project" value="TreeGrafter"/>
</dbReference>
<proteinExistence type="inferred from homology"/>
<evidence type="ECO:0000313" key="5">
    <source>
        <dbReference type="EMBL" id="MBC5733084.1"/>
    </source>
</evidence>
<dbReference type="Pfam" id="PF13416">
    <property type="entry name" value="SBP_bac_8"/>
    <property type="match status" value="1"/>
</dbReference>
<gene>
    <name evidence="5" type="ORF">H8S57_05005</name>
</gene>
<evidence type="ECO:0000313" key="6">
    <source>
        <dbReference type="Proteomes" id="UP000661435"/>
    </source>
</evidence>
<keyword evidence="6" id="KW-1185">Reference proteome</keyword>
<dbReference type="EMBL" id="JACOPP010000004">
    <property type="protein sequence ID" value="MBC5733084.1"/>
    <property type="molecule type" value="Genomic_DNA"/>
</dbReference>
<name>A0A8J6MA02_9FIRM</name>
<dbReference type="CDD" id="cd13585">
    <property type="entry name" value="PBP2_TMBP_like"/>
    <property type="match status" value="1"/>
</dbReference>
<dbReference type="PANTHER" id="PTHR30061">
    <property type="entry name" value="MALTOSE-BINDING PERIPLASMIC PROTEIN"/>
    <property type="match status" value="1"/>
</dbReference>
<feature type="compositionally biased region" description="Low complexity" evidence="4">
    <location>
        <begin position="15"/>
        <end position="29"/>
    </location>
</feature>
<evidence type="ECO:0000256" key="1">
    <source>
        <dbReference type="ARBA" id="ARBA00008520"/>
    </source>
</evidence>
<keyword evidence="2" id="KW-0813">Transport</keyword>
<comment type="caution">
    <text evidence="5">The sequence shown here is derived from an EMBL/GenBank/DDBJ whole genome shotgun (WGS) entry which is preliminary data.</text>
</comment>
<sequence>MVLALAACSNSSGGTPATTAPESSTPETTVPEQPQGGIDMTFSIFLDPNSTDDPRCVVLKEIVDEYNATNQYGNTVTVQSIHWSQYESQVIQATAAGNGPDIVNAFSDQLMQHIDAGTIQPMTQFATSFIEENPDYIHTVEKLTQADGEIYSLPWESRVTVMWYRNDIYDEPPASWDDLLATASNSDGMNLGFALGLSEGSNGTGLMETFVPWIRAAGGDIFDAEGKAIFNSDAGVQVVEYIKSLVDAGCMDSSVLNMTYDDIVDGFKAGSLYAVNAGTQRAATIKSSSLAQSYSSAPIPGINDGEVAPAFVAGQTLAIGSQAQDPAMAWDFIQYFYSVENQKKWISANCMPIRTAVYEDADVQAMDTYDEMVMWSEYAKTGTMTFYPADYTELEVKICQAVQRVVFQGADAQSELDQVAEWYNTK</sequence>
<dbReference type="GO" id="GO:0042956">
    <property type="term" value="P:maltodextrin transmembrane transport"/>
    <property type="evidence" value="ECO:0007669"/>
    <property type="project" value="TreeGrafter"/>
</dbReference>
<evidence type="ECO:0000256" key="4">
    <source>
        <dbReference type="SAM" id="MobiDB-lite"/>
    </source>
</evidence>
<organism evidence="5 6">
    <name type="scientific">Lawsonibacter hominis</name>
    <dbReference type="NCBI Taxonomy" id="2763053"/>
    <lineage>
        <taxon>Bacteria</taxon>
        <taxon>Bacillati</taxon>
        <taxon>Bacillota</taxon>
        <taxon>Clostridia</taxon>
        <taxon>Eubacteriales</taxon>
        <taxon>Oscillospiraceae</taxon>
        <taxon>Lawsonibacter</taxon>
    </lineage>
</organism>